<name>A0AAW0CEF0_9AGAR</name>
<dbReference type="PROSITE" id="PS51186">
    <property type="entry name" value="GNAT"/>
    <property type="match status" value="1"/>
</dbReference>
<dbReference type="GO" id="GO:0016747">
    <property type="term" value="F:acyltransferase activity, transferring groups other than amino-acyl groups"/>
    <property type="evidence" value="ECO:0007669"/>
    <property type="project" value="InterPro"/>
</dbReference>
<accession>A0AAW0CEF0</accession>
<gene>
    <name evidence="2" type="ORF">VNI00_011700</name>
</gene>
<dbReference type="InterPro" id="IPR000182">
    <property type="entry name" value="GNAT_dom"/>
</dbReference>
<feature type="domain" description="N-acetyltransferase" evidence="1">
    <location>
        <begin position="176"/>
        <end position="327"/>
    </location>
</feature>
<dbReference type="InterPro" id="IPR016181">
    <property type="entry name" value="Acyl_CoA_acyltransferase"/>
</dbReference>
<reference evidence="2 3" key="1">
    <citation type="submission" date="2024-01" db="EMBL/GenBank/DDBJ databases">
        <title>A draft genome for a cacao thread blight-causing isolate of Paramarasmius palmivorus.</title>
        <authorList>
            <person name="Baruah I.K."/>
            <person name="Bukari Y."/>
            <person name="Amoako-Attah I."/>
            <person name="Meinhardt L.W."/>
            <person name="Bailey B.A."/>
            <person name="Cohen S.P."/>
        </authorList>
    </citation>
    <scope>NUCLEOTIDE SEQUENCE [LARGE SCALE GENOMIC DNA]</scope>
    <source>
        <strain evidence="2 3">GH-12</strain>
    </source>
</reference>
<evidence type="ECO:0000259" key="1">
    <source>
        <dbReference type="PROSITE" id="PS51186"/>
    </source>
</evidence>
<comment type="caution">
    <text evidence="2">The sequence shown here is derived from an EMBL/GenBank/DDBJ whole genome shotgun (WGS) entry which is preliminary data.</text>
</comment>
<evidence type="ECO:0000313" key="2">
    <source>
        <dbReference type="EMBL" id="KAK7036503.1"/>
    </source>
</evidence>
<dbReference type="EMBL" id="JAYKXP010000051">
    <property type="protein sequence ID" value="KAK7036503.1"/>
    <property type="molecule type" value="Genomic_DNA"/>
</dbReference>
<protein>
    <recommendedName>
        <fullName evidence="1">N-acetyltransferase domain-containing protein</fullName>
    </recommendedName>
</protein>
<dbReference type="Pfam" id="PF00583">
    <property type="entry name" value="Acetyltransf_1"/>
    <property type="match status" value="1"/>
</dbReference>
<dbReference type="Gene3D" id="3.40.630.30">
    <property type="match status" value="1"/>
</dbReference>
<dbReference type="Proteomes" id="UP001383192">
    <property type="component" value="Unassembled WGS sequence"/>
</dbReference>
<keyword evidence="3" id="KW-1185">Reference proteome</keyword>
<organism evidence="2 3">
    <name type="scientific">Paramarasmius palmivorus</name>
    <dbReference type="NCBI Taxonomy" id="297713"/>
    <lineage>
        <taxon>Eukaryota</taxon>
        <taxon>Fungi</taxon>
        <taxon>Dikarya</taxon>
        <taxon>Basidiomycota</taxon>
        <taxon>Agaricomycotina</taxon>
        <taxon>Agaricomycetes</taxon>
        <taxon>Agaricomycetidae</taxon>
        <taxon>Agaricales</taxon>
        <taxon>Marasmiineae</taxon>
        <taxon>Marasmiaceae</taxon>
        <taxon>Paramarasmius</taxon>
    </lineage>
</organism>
<dbReference type="SUPFAM" id="SSF55729">
    <property type="entry name" value="Acyl-CoA N-acyltransferases (Nat)"/>
    <property type="match status" value="1"/>
</dbReference>
<dbReference type="AlphaFoldDB" id="A0AAW0CEF0"/>
<proteinExistence type="predicted"/>
<evidence type="ECO:0000313" key="3">
    <source>
        <dbReference type="Proteomes" id="UP001383192"/>
    </source>
</evidence>
<sequence length="336" mass="38187">MPVLTPTVDVYHKASDLPPYVWDTLEECAAEANCVLPLALKACEDEKNPHICSSDFWILCHYPHSSTVDFILSATHNELGEYPIFIVPLCDLEDLQTGFVNSRMEAMVAKLREVTPVERVYSVFAPYAIANAFTNYWTRMTTVMREPEAYYDAQLSICNRKTFRKRQNTISEDIRHSSRPATESDIPRIAELCYEFSQDSDPFFLTPEDARLEAVSLVRNQQVWVQEVSLKGSRPCITCIAAFTRNSSTHATITKVFTDTNSRGQKSAQRLVRRVCEYLFSQGKDTVSLYVGRKKDAAVKVYHNVGFAGLTPGAMDDSKRWLEIGFDQKKVDLGHW</sequence>